<sequence>MKRFFCFILMLHGLRTIRGAPTNVSLPSFLSGSNASLVRSNFFGISIELSVVNTISDVFFLNDFALVLLIPPTVGENTSSIPTQMENYLGYIQNRTQSPVRIRVGGNSMDDSIFNSTQSKMIVYTGEAVSAHDQPVSYGPILYDVLANLAKNIGGAEYLIGLSLLLREENNTPLTVSTAQQKLAGYLGAFLLGNEPDLYGAHARRQSNYSVQDYFGEFTVVVQQLNNSNQYGDLLPRAYLGGPTICFVSLAKWQKDGIGSAKAADKPVLMGEFNTASCGGFPGISDTFAATLWAIDYVLQLASVGYDGAYIHTRERGITYNLFDPPASNDSSSNWTTLPTYYALLPVAEALSPGWQNGSLVMDFGLNNNSESSLLAGYGIYDGQTSALSTMIFLNYADVGQDGAMFSLPSLGKNTMFTRTLTAASLSEKYNISWAGQTFLGVGDGKMVQSGFAQDQQVSCDDTCDFVVPSPGAVVVWLDTSAASSSPTTSHGFSWRHAPSEVFMHLSFISGGYLLQT</sequence>
<evidence type="ECO:0000256" key="1">
    <source>
        <dbReference type="SAM" id="SignalP"/>
    </source>
</evidence>
<reference evidence="3" key="1">
    <citation type="submission" date="2016-06" db="EMBL/GenBank/DDBJ databases">
        <title>Draft Genome sequence of the fungus Inonotus baumii.</title>
        <authorList>
            <person name="Zhu H."/>
            <person name="Lin W."/>
        </authorList>
    </citation>
    <scope>NUCLEOTIDE SEQUENCE</scope>
    <source>
        <strain evidence="3">821</strain>
    </source>
</reference>
<dbReference type="Gene3D" id="3.20.20.80">
    <property type="entry name" value="Glycosidases"/>
    <property type="match status" value="1"/>
</dbReference>
<dbReference type="SUPFAM" id="SSF51445">
    <property type="entry name" value="(Trans)glycosidases"/>
    <property type="match status" value="1"/>
</dbReference>
<feature type="domain" description="Beta-glucuronidase C-terminal" evidence="2">
    <location>
        <begin position="377"/>
        <end position="475"/>
    </location>
</feature>
<dbReference type="Proteomes" id="UP000757232">
    <property type="component" value="Unassembled WGS sequence"/>
</dbReference>
<dbReference type="EMBL" id="LNZH02000215">
    <property type="protein sequence ID" value="OCB84380.1"/>
    <property type="molecule type" value="Genomic_DNA"/>
</dbReference>
<dbReference type="InterPro" id="IPR031728">
    <property type="entry name" value="GlcAase_C"/>
</dbReference>
<accession>A0A9Q5HR32</accession>
<dbReference type="Pfam" id="PF16862">
    <property type="entry name" value="Glyco_hydro_79C"/>
    <property type="match status" value="1"/>
</dbReference>
<dbReference type="AlphaFoldDB" id="A0A9Q5HR32"/>
<dbReference type="PANTHER" id="PTHR36183:SF2">
    <property type="entry name" value="BETA-GLUCURONIDASE C-TERMINAL DOMAIN-CONTAINING PROTEIN"/>
    <property type="match status" value="1"/>
</dbReference>
<protein>
    <recommendedName>
        <fullName evidence="2">Beta-glucuronidase C-terminal domain-containing protein</fullName>
    </recommendedName>
</protein>
<evidence type="ECO:0000313" key="3">
    <source>
        <dbReference type="EMBL" id="OCB84380.1"/>
    </source>
</evidence>
<name>A0A9Q5HR32_SANBA</name>
<feature type="signal peptide" evidence="1">
    <location>
        <begin position="1"/>
        <end position="19"/>
    </location>
</feature>
<dbReference type="InterPro" id="IPR052974">
    <property type="entry name" value="GH79_Enzymes"/>
</dbReference>
<keyword evidence="4" id="KW-1185">Reference proteome</keyword>
<gene>
    <name evidence="3" type="ORF">A7U60_g8364</name>
</gene>
<evidence type="ECO:0000259" key="2">
    <source>
        <dbReference type="Pfam" id="PF16862"/>
    </source>
</evidence>
<dbReference type="PANTHER" id="PTHR36183">
    <property type="entry name" value="BETA-GLUCURONIDASE"/>
    <property type="match status" value="1"/>
</dbReference>
<dbReference type="InterPro" id="IPR017853">
    <property type="entry name" value="GH"/>
</dbReference>
<proteinExistence type="predicted"/>
<organism evidence="3 4">
    <name type="scientific">Sanghuangporus baumii</name>
    <name type="common">Phellinus baumii</name>
    <dbReference type="NCBI Taxonomy" id="108892"/>
    <lineage>
        <taxon>Eukaryota</taxon>
        <taxon>Fungi</taxon>
        <taxon>Dikarya</taxon>
        <taxon>Basidiomycota</taxon>
        <taxon>Agaricomycotina</taxon>
        <taxon>Agaricomycetes</taxon>
        <taxon>Hymenochaetales</taxon>
        <taxon>Hymenochaetaceae</taxon>
        <taxon>Sanghuangporus</taxon>
    </lineage>
</organism>
<keyword evidence="1" id="KW-0732">Signal</keyword>
<comment type="caution">
    <text evidence="3">The sequence shown here is derived from an EMBL/GenBank/DDBJ whole genome shotgun (WGS) entry which is preliminary data.</text>
</comment>
<evidence type="ECO:0000313" key="4">
    <source>
        <dbReference type="Proteomes" id="UP000757232"/>
    </source>
</evidence>
<dbReference type="OrthoDB" id="2796951at2759"/>
<feature type="chain" id="PRO_5040447046" description="Beta-glucuronidase C-terminal domain-containing protein" evidence="1">
    <location>
        <begin position="20"/>
        <end position="517"/>
    </location>
</feature>